<organism evidence="3 4">
    <name type="scientific">Coprobacter tertius</name>
    <dbReference type="NCBI Taxonomy" id="2944915"/>
    <lineage>
        <taxon>Bacteria</taxon>
        <taxon>Pseudomonadati</taxon>
        <taxon>Bacteroidota</taxon>
        <taxon>Bacteroidia</taxon>
        <taxon>Bacteroidales</taxon>
        <taxon>Barnesiellaceae</taxon>
        <taxon>Coprobacter</taxon>
    </lineage>
</organism>
<dbReference type="EMBL" id="JANDHW010000001">
    <property type="protein sequence ID" value="MCP9610803.1"/>
    <property type="molecule type" value="Genomic_DNA"/>
</dbReference>
<accession>A0ABT1MDU3</accession>
<sequence length="324" mass="37389">MNRATYYNFIEERLITLCTRVELRGKINILDYHLHSENFYRDLFNKLYTWNLENLNSLVQNVEAIDLIDRTKNIIIQVSATNTKAKIDSALSKPSLFSTNYTGFNFKFISIARDANNLRSQSYTPPTGINFIPATDIYDARSILQDIYNLDINTFEIIYKLIKSELGRETDVLRLESNLSSVINILSKENLAPVDLNANINSFEIDRKIDFNNLNTSKEIINDYKYSHHIVDRIYSEFDKSGCNKSISVLNTIKGEYNKHSLESSGDELFNLVISNISERILQSSNFEKIPQEEMEMCVGILVVDAFIRCKIFKNPNDYNYATS</sequence>
<dbReference type="InterPro" id="IPR047740">
    <property type="entry name" value="SMEK_dom"/>
</dbReference>
<feature type="domain" description="ABC-three component systems C-terminal" evidence="1">
    <location>
        <begin position="177"/>
        <end position="314"/>
    </location>
</feature>
<reference evidence="3 4" key="1">
    <citation type="submission" date="2022-07" db="EMBL/GenBank/DDBJ databases">
        <title>Fecal culturing of patients with breast cancer.</title>
        <authorList>
            <person name="Teng N.M.Y."/>
            <person name="Kiu R."/>
            <person name="Evans R."/>
            <person name="Baker D.J."/>
            <person name="Zenner C."/>
            <person name="Robinson S.D."/>
            <person name="Hall L.J."/>
        </authorList>
    </citation>
    <scope>NUCLEOTIDE SEQUENCE [LARGE SCALE GENOMIC DNA]</scope>
    <source>
        <strain evidence="3 4">LH1063</strain>
    </source>
</reference>
<gene>
    <name evidence="3" type="ORF">NMU02_01680</name>
</gene>
<keyword evidence="4" id="KW-1185">Reference proteome</keyword>
<dbReference type="RefSeq" id="WP_255025383.1">
    <property type="nucleotide sequence ID" value="NZ_JANDHW010000001.1"/>
</dbReference>
<dbReference type="Pfam" id="PF20275">
    <property type="entry name" value="CTD10"/>
    <property type="match status" value="1"/>
</dbReference>
<dbReference type="Pfam" id="PF21941">
    <property type="entry name" value="SMEK_N"/>
    <property type="match status" value="1"/>
</dbReference>
<dbReference type="NCBIfam" id="NF033859">
    <property type="entry name" value="SMEK_N"/>
    <property type="match status" value="1"/>
</dbReference>
<evidence type="ECO:0000259" key="2">
    <source>
        <dbReference type="Pfam" id="PF21941"/>
    </source>
</evidence>
<protein>
    <submittedName>
        <fullName evidence="3">SMEK domain-containing protein</fullName>
    </submittedName>
</protein>
<proteinExistence type="predicted"/>
<name>A0ABT1MDU3_9BACT</name>
<comment type="caution">
    <text evidence="3">The sequence shown here is derived from an EMBL/GenBank/DDBJ whole genome shotgun (WGS) entry which is preliminary data.</text>
</comment>
<dbReference type="Proteomes" id="UP001205603">
    <property type="component" value="Unassembled WGS sequence"/>
</dbReference>
<feature type="domain" description="SMEK" evidence="2">
    <location>
        <begin position="10"/>
        <end position="147"/>
    </location>
</feature>
<evidence type="ECO:0000313" key="3">
    <source>
        <dbReference type="EMBL" id="MCP9610803.1"/>
    </source>
</evidence>
<evidence type="ECO:0000313" key="4">
    <source>
        <dbReference type="Proteomes" id="UP001205603"/>
    </source>
</evidence>
<evidence type="ECO:0000259" key="1">
    <source>
        <dbReference type="Pfam" id="PF20275"/>
    </source>
</evidence>
<dbReference type="InterPro" id="IPR046919">
    <property type="entry name" value="ABC-3C_CTD10"/>
</dbReference>